<feature type="domain" description="RsbT co-antagonist protein RsbRD N-terminal" evidence="2">
    <location>
        <begin position="34"/>
        <end position="171"/>
    </location>
</feature>
<dbReference type="InterPro" id="IPR051448">
    <property type="entry name" value="CdaR-like_regulators"/>
</dbReference>
<sequence>MEIEGLLFMTEFPASPASISARHGVVSRIRARIPDVTGQVVSEARAQMPSYAAMGHAAVTTYAATLIGRMLAALSEERDLNSDDCRELREYGEARAQQGVSLVDVQHGWRIALRSFRAALVADGRAHLVADDVLLELSHAMLDLVDQAALVYGQGHREVELEIARLDHQVRAEFVRRVLHGTLGPAGIRVQAHQYGLDIDGSYQAFRARSESRDSDTELLQLLRSDRHKVVFTTTIDDDIAGFTSAPATLRTEAPLGLGPACRLEDLGRSFRLASRLLLTADVFDLQGPTELTRVGLLAAVVGDADIGSELVKQYLEPVGTGSAARTIIGTVERHLDTGMHIETTAEMLVVHPNTIRYRISRFEELTDADLRSPVTAARVWWAIKHQRATS</sequence>
<reference evidence="3 4" key="1">
    <citation type="submission" date="2019-03" db="EMBL/GenBank/DDBJ databases">
        <title>Genomic Encyclopedia of Type Strains, Phase IV (KMG-IV): sequencing the most valuable type-strain genomes for metagenomic binning, comparative biology and taxonomic classification.</title>
        <authorList>
            <person name="Goeker M."/>
        </authorList>
    </citation>
    <scope>NUCLEOTIDE SEQUENCE [LARGE SCALE GENOMIC DNA]</scope>
    <source>
        <strain evidence="3 4">DSM 44684</strain>
    </source>
</reference>
<dbReference type="Gene3D" id="1.10.10.2840">
    <property type="entry name" value="PucR C-terminal helix-turn-helix domain"/>
    <property type="match status" value="1"/>
</dbReference>
<proteinExistence type="predicted"/>
<evidence type="ECO:0000259" key="1">
    <source>
        <dbReference type="Pfam" id="PF13556"/>
    </source>
</evidence>
<comment type="caution">
    <text evidence="3">The sequence shown here is derived from an EMBL/GenBank/DDBJ whole genome shotgun (WGS) entry which is preliminary data.</text>
</comment>
<dbReference type="Proteomes" id="UP000294856">
    <property type="component" value="Unassembled WGS sequence"/>
</dbReference>
<dbReference type="PANTHER" id="PTHR33744">
    <property type="entry name" value="CARBOHYDRATE DIACID REGULATOR"/>
    <property type="match status" value="1"/>
</dbReference>
<evidence type="ECO:0000313" key="3">
    <source>
        <dbReference type="EMBL" id="TCJ97666.1"/>
    </source>
</evidence>
<evidence type="ECO:0000313" key="4">
    <source>
        <dbReference type="Proteomes" id="UP000294856"/>
    </source>
</evidence>
<dbReference type="EMBL" id="SMFR01000002">
    <property type="protein sequence ID" value="TCJ97666.1"/>
    <property type="molecule type" value="Genomic_DNA"/>
</dbReference>
<accession>A0A4R1FQW4</accession>
<dbReference type="Pfam" id="PF14361">
    <property type="entry name" value="RsbRD_N"/>
    <property type="match status" value="1"/>
</dbReference>
<gene>
    <name evidence="3" type="ORF">DFR71_3713</name>
</gene>
<feature type="domain" description="PucR C-terminal helix-turn-helix" evidence="1">
    <location>
        <begin position="331"/>
        <end position="385"/>
    </location>
</feature>
<dbReference type="InterPro" id="IPR042070">
    <property type="entry name" value="PucR_C-HTH_sf"/>
</dbReference>
<dbReference type="AlphaFoldDB" id="A0A4R1FQW4"/>
<dbReference type="Pfam" id="PF13556">
    <property type="entry name" value="HTH_30"/>
    <property type="match status" value="1"/>
</dbReference>
<dbReference type="PANTHER" id="PTHR33744:SF7">
    <property type="entry name" value="PUCR FAMILY TRANSCRIPTIONAL REGULATOR"/>
    <property type="match status" value="1"/>
</dbReference>
<dbReference type="STRING" id="1210063.GCA_001612665_01370"/>
<protein>
    <submittedName>
        <fullName evidence="3">PucR-like helix-turn-helix protein</fullName>
    </submittedName>
</protein>
<organism evidence="3 4">
    <name type="scientific">Nocardia alba</name>
    <dbReference type="NCBI Taxonomy" id="225051"/>
    <lineage>
        <taxon>Bacteria</taxon>
        <taxon>Bacillati</taxon>
        <taxon>Actinomycetota</taxon>
        <taxon>Actinomycetes</taxon>
        <taxon>Mycobacteriales</taxon>
        <taxon>Nocardiaceae</taxon>
        <taxon>Nocardia</taxon>
    </lineage>
</organism>
<dbReference type="InterPro" id="IPR025736">
    <property type="entry name" value="PucR_C-HTH_dom"/>
</dbReference>
<evidence type="ECO:0000259" key="2">
    <source>
        <dbReference type="Pfam" id="PF14361"/>
    </source>
</evidence>
<name>A0A4R1FQW4_9NOCA</name>
<dbReference type="InterPro" id="IPR025751">
    <property type="entry name" value="RsbRD_N_dom"/>
</dbReference>
<keyword evidence="4" id="KW-1185">Reference proteome</keyword>